<dbReference type="GO" id="GO:0000287">
    <property type="term" value="F:magnesium ion binding"/>
    <property type="evidence" value="ECO:0007669"/>
    <property type="project" value="TreeGrafter"/>
</dbReference>
<organism evidence="5 6">
    <name type="scientific">Nocardia aurantiaca</name>
    <dbReference type="NCBI Taxonomy" id="2675850"/>
    <lineage>
        <taxon>Bacteria</taxon>
        <taxon>Bacillati</taxon>
        <taxon>Actinomycetota</taxon>
        <taxon>Actinomycetes</taxon>
        <taxon>Mycobacteriales</taxon>
        <taxon>Nocardiaceae</taxon>
        <taxon>Nocardia</taxon>
    </lineage>
</organism>
<evidence type="ECO:0000256" key="4">
    <source>
        <dbReference type="SAM" id="MobiDB-lite"/>
    </source>
</evidence>
<comment type="caution">
    <text evidence="5">The sequence shown here is derived from an EMBL/GenBank/DDBJ whole genome shotgun (WGS) entry which is preliminary data.</text>
</comment>
<dbReference type="AlphaFoldDB" id="A0A6I3KV55"/>
<keyword evidence="6" id="KW-1185">Reference proteome</keyword>
<dbReference type="GO" id="GO:0003824">
    <property type="term" value="F:catalytic activity"/>
    <property type="evidence" value="ECO:0007669"/>
    <property type="project" value="InterPro"/>
</dbReference>
<dbReference type="Gene3D" id="3.20.20.60">
    <property type="entry name" value="Phosphoenolpyruvate-binding domains"/>
    <property type="match status" value="1"/>
</dbReference>
<evidence type="ECO:0000313" key="5">
    <source>
        <dbReference type="EMBL" id="MTE13437.1"/>
    </source>
</evidence>
<comment type="cofactor">
    <cofactor evidence="1">
        <name>Mg(2+)</name>
        <dbReference type="ChEBI" id="CHEBI:18420"/>
    </cofactor>
</comment>
<feature type="region of interest" description="Disordered" evidence="4">
    <location>
        <begin position="1"/>
        <end position="20"/>
    </location>
</feature>
<evidence type="ECO:0000313" key="6">
    <source>
        <dbReference type="Proteomes" id="UP000432464"/>
    </source>
</evidence>
<gene>
    <name evidence="5" type="ORF">GLP40_11715</name>
</gene>
<dbReference type="SUPFAM" id="SSF51621">
    <property type="entry name" value="Phosphoenolpyruvate/pyruvate domain"/>
    <property type="match status" value="1"/>
</dbReference>
<dbReference type="InterPro" id="IPR054255">
    <property type="entry name" value="DUF6986"/>
</dbReference>
<sequence length="418" mass="44561">MARRFRPRGTGGPSVTLSPETVNGIESRLQAVDSELLRLYPGDRPGQPVHTAYVCGANASADLPAQWGAAAVELAHSQHDLLIGLAGADVVDRVFTTLRERPIQDLRFDFEDGYGSRGDEIEDRDALHAGAVLKALPSEVSSRGIRMKGLTTPEWARAVRTLEKVLEGAGGVPGGFVFTVPKIRHVEQAALAVDLCEAIESAHELAAGSLRFELQIESPQAIIAADGTAPVARLIQRSAGRCTGLHYGTYDYSAACGIAPSFQSLEHPVADHAKAVMQAAAAATGVWVCDGSTQVLPLGADAEVRAALSRHFRLVTRSLERGYYQGWDMGAGHLVTRWLATFAFFRAGLGIAAPRIGRYLDRQGGAVMDEPATAQALATVVLRGLECGAFDPAEVTAISPEATVEVLRQLRERTVPAL</sequence>
<dbReference type="InterPro" id="IPR015813">
    <property type="entry name" value="Pyrv/PenolPyrv_kinase-like_dom"/>
</dbReference>
<dbReference type="PANTHER" id="PTHR32308">
    <property type="entry name" value="LYASE BETA SUBUNIT, PUTATIVE (AFU_ORTHOLOGUE AFUA_4G13030)-RELATED"/>
    <property type="match status" value="1"/>
</dbReference>
<protein>
    <submittedName>
        <fullName evidence="5">Aldolase</fullName>
    </submittedName>
</protein>
<dbReference type="PANTHER" id="PTHR32308:SF10">
    <property type="entry name" value="CITRATE LYASE SUBUNIT BETA"/>
    <property type="match status" value="1"/>
</dbReference>
<dbReference type="GO" id="GO:0006107">
    <property type="term" value="P:oxaloacetate metabolic process"/>
    <property type="evidence" value="ECO:0007669"/>
    <property type="project" value="TreeGrafter"/>
</dbReference>
<reference evidence="5 6" key="1">
    <citation type="submission" date="2019-11" db="EMBL/GenBank/DDBJ databases">
        <title>Nocardia sp. nov. CT2-14 isolated from soil.</title>
        <authorList>
            <person name="Kanchanasin P."/>
            <person name="Tanasupawat S."/>
            <person name="Yuki M."/>
            <person name="Kudo T."/>
        </authorList>
    </citation>
    <scope>NUCLEOTIDE SEQUENCE [LARGE SCALE GENOMIC DNA]</scope>
    <source>
        <strain evidence="5 6">CT2-14</strain>
    </source>
</reference>
<proteinExistence type="predicted"/>
<keyword evidence="3" id="KW-0460">Magnesium</keyword>
<keyword evidence="2" id="KW-0479">Metal-binding</keyword>
<evidence type="ECO:0000256" key="2">
    <source>
        <dbReference type="ARBA" id="ARBA00022723"/>
    </source>
</evidence>
<dbReference type="Proteomes" id="UP000432464">
    <property type="component" value="Unassembled WGS sequence"/>
</dbReference>
<evidence type="ECO:0000256" key="3">
    <source>
        <dbReference type="ARBA" id="ARBA00022842"/>
    </source>
</evidence>
<accession>A0A6I3KV55</accession>
<dbReference type="InterPro" id="IPR040442">
    <property type="entry name" value="Pyrv_kinase-like_dom_sf"/>
</dbReference>
<name>A0A6I3KV55_9NOCA</name>
<evidence type="ECO:0000256" key="1">
    <source>
        <dbReference type="ARBA" id="ARBA00001946"/>
    </source>
</evidence>
<dbReference type="Pfam" id="PF22484">
    <property type="entry name" value="DUF6986"/>
    <property type="match status" value="1"/>
</dbReference>
<dbReference type="EMBL" id="WMBB01000005">
    <property type="protein sequence ID" value="MTE13437.1"/>
    <property type="molecule type" value="Genomic_DNA"/>
</dbReference>